<comment type="caution">
    <text evidence="1">The sequence shown here is derived from an EMBL/GenBank/DDBJ whole genome shotgun (WGS) entry which is preliminary data.</text>
</comment>
<evidence type="ECO:0000313" key="2">
    <source>
        <dbReference type="Proteomes" id="UP000806528"/>
    </source>
</evidence>
<reference evidence="1 2" key="1">
    <citation type="submission" date="2020-09" db="EMBL/GenBank/DDBJ databases">
        <title>Diversity and distribution of actinomycetes associated with coral in the coast of Hainan.</title>
        <authorList>
            <person name="Li F."/>
        </authorList>
    </citation>
    <scope>NUCLEOTIDE SEQUENCE [LARGE SCALE GENOMIC DNA]</scope>
    <source>
        <strain evidence="1 2">HNM0947</strain>
    </source>
</reference>
<organism evidence="1 2">
    <name type="scientific">Nocardiopsis coralli</name>
    <dbReference type="NCBI Taxonomy" id="2772213"/>
    <lineage>
        <taxon>Bacteria</taxon>
        <taxon>Bacillati</taxon>
        <taxon>Actinomycetota</taxon>
        <taxon>Actinomycetes</taxon>
        <taxon>Streptosporangiales</taxon>
        <taxon>Nocardiopsidaceae</taxon>
        <taxon>Nocardiopsis</taxon>
    </lineage>
</organism>
<protein>
    <submittedName>
        <fullName evidence="1">Antitoxin</fullName>
    </submittedName>
</protein>
<dbReference type="Gene3D" id="1.10.1220.10">
    <property type="entry name" value="Met repressor-like"/>
    <property type="match status" value="1"/>
</dbReference>
<keyword evidence="2" id="KW-1185">Reference proteome</keyword>
<dbReference type="RefSeq" id="WP_193121503.1">
    <property type="nucleotide sequence ID" value="NZ_JADBGI010000006.1"/>
</dbReference>
<dbReference type="Proteomes" id="UP000806528">
    <property type="component" value="Unassembled WGS sequence"/>
</dbReference>
<evidence type="ECO:0000313" key="1">
    <source>
        <dbReference type="EMBL" id="MBE2998876.1"/>
    </source>
</evidence>
<accession>A0ABR9P4X8</accession>
<sequence>MTDVLIRDVSDHALCVLAVAASSRGLSRSEFLRRVLENTARTAGATVTVADLEAVSEAFADLEDPGAMEWAWE</sequence>
<dbReference type="InterPro" id="IPR013321">
    <property type="entry name" value="Arc_rbn_hlx_hlx"/>
</dbReference>
<proteinExistence type="predicted"/>
<dbReference type="EMBL" id="JADBGI010000006">
    <property type="protein sequence ID" value="MBE2998876.1"/>
    <property type="molecule type" value="Genomic_DNA"/>
</dbReference>
<name>A0ABR9P4X8_9ACTN</name>
<gene>
    <name evidence="1" type="ORF">IDM40_09180</name>
</gene>